<dbReference type="Gramene" id="TuG1812G0700003117.01.T01">
    <property type="protein sequence ID" value="TuG1812G0700003117.01.T01"/>
    <property type="gene ID" value="TuG1812G0700003117.01"/>
</dbReference>
<evidence type="ECO:0000313" key="2">
    <source>
        <dbReference type="Proteomes" id="UP000015106"/>
    </source>
</evidence>
<dbReference type="EnsemblPlants" id="TuG1812G0700003117.01.T01">
    <property type="protein sequence ID" value="TuG1812G0700003117.01.T01"/>
    <property type="gene ID" value="TuG1812G0700003117.01"/>
</dbReference>
<reference evidence="1" key="3">
    <citation type="submission" date="2022-06" db="UniProtKB">
        <authorList>
            <consortium name="EnsemblPlants"/>
        </authorList>
    </citation>
    <scope>IDENTIFICATION</scope>
</reference>
<dbReference type="AlphaFoldDB" id="A0A8R7V7H8"/>
<protein>
    <submittedName>
        <fullName evidence="1">Uncharacterized protein</fullName>
    </submittedName>
</protein>
<accession>A0A8R7V7H8</accession>
<sequence length="196" mass="21503">MPPPPPVLPPLAPPPCLLSSRYSPPLALLVLAFGCDASVSSSSPPPSWALKRRREEQADCLSRAVTTAWRRLARWSPACILSVWHRLNSHPSSIPLISLCPFRCCSPFSCTSAGTFWSEPSSRSWPAWPWELLPLLLYRSTSTSCLLTTRFLDLVVASQAPVTIQITSSVHLSSQGGRRSLVSMRTCTTSRSISRS</sequence>
<keyword evidence="2" id="KW-1185">Reference proteome</keyword>
<organism evidence="1 2">
    <name type="scientific">Triticum urartu</name>
    <name type="common">Red wild einkorn</name>
    <name type="synonym">Crithodium urartu</name>
    <dbReference type="NCBI Taxonomy" id="4572"/>
    <lineage>
        <taxon>Eukaryota</taxon>
        <taxon>Viridiplantae</taxon>
        <taxon>Streptophyta</taxon>
        <taxon>Embryophyta</taxon>
        <taxon>Tracheophyta</taxon>
        <taxon>Spermatophyta</taxon>
        <taxon>Magnoliopsida</taxon>
        <taxon>Liliopsida</taxon>
        <taxon>Poales</taxon>
        <taxon>Poaceae</taxon>
        <taxon>BOP clade</taxon>
        <taxon>Pooideae</taxon>
        <taxon>Triticodae</taxon>
        <taxon>Triticeae</taxon>
        <taxon>Triticinae</taxon>
        <taxon>Triticum</taxon>
    </lineage>
</organism>
<evidence type="ECO:0000313" key="1">
    <source>
        <dbReference type="EnsemblPlants" id="TuG1812G0700003117.01.T01"/>
    </source>
</evidence>
<reference evidence="1" key="2">
    <citation type="submission" date="2018-03" db="EMBL/GenBank/DDBJ databases">
        <title>The Triticum urartu genome reveals the dynamic nature of wheat genome evolution.</title>
        <authorList>
            <person name="Ling H."/>
            <person name="Ma B."/>
            <person name="Shi X."/>
            <person name="Liu H."/>
            <person name="Dong L."/>
            <person name="Sun H."/>
            <person name="Cao Y."/>
            <person name="Gao Q."/>
            <person name="Zheng S."/>
            <person name="Li Y."/>
            <person name="Yu Y."/>
            <person name="Du H."/>
            <person name="Qi M."/>
            <person name="Li Y."/>
            <person name="Yu H."/>
            <person name="Cui Y."/>
            <person name="Wang N."/>
            <person name="Chen C."/>
            <person name="Wu H."/>
            <person name="Zhao Y."/>
            <person name="Zhang J."/>
            <person name="Li Y."/>
            <person name="Zhou W."/>
            <person name="Zhang B."/>
            <person name="Hu W."/>
            <person name="Eijk M."/>
            <person name="Tang J."/>
            <person name="Witsenboer H."/>
            <person name="Zhao S."/>
            <person name="Li Z."/>
            <person name="Zhang A."/>
            <person name="Wang D."/>
            <person name="Liang C."/>
        </authorList>
    </citation>
    <scope>NUCLEOTIDE SEQUENCE [LARGE SCALE GENOMIC DNA]</scope>
    <source>
        <strain evidence="1">cv. G1812</strain>
    </source>
</reference>
<dbReference type="Proteomes" id="UP000015106">
    <property type="component" value="Chromosome 7"/>
</dbReference>
<proteinExistence type="predicted"/>
<reference evidence="2" key="1">
    <citation type="journal article" date="2013" name="Nature">
        <title>Draft genome of the wheat A-genome progenitor Triticum urartu.</title>
        <authorList>
            <person name="Ling H.Q."/>
            <person name="Zhao S."/>
            <person name="Liu D."/>
            <person name="Wang J."/>
            <person name="Sun H."/>
            <person name="Zhang C."/>
            <person name="Fan H."/>
            <person name="Li D."/>
            <person name="Dong L."/>
            <person name="Tao Y."/>
            <person name="Gao C."/>
            <person name="Wu H."/>
            <person name="Li Y."/>
            <person name="Cui Y."/>
            <person name="Guo X."/>
            <person name="Zheng S."/>
            <person name="Wang B."/>
            <person name="Yu K."/>
            <person name="Liang Q."/>
            <person name="Yang W."/>
            <person name="Lou X."/>
            <person name="Chen J."/>
            <person name="Feng M."/>
            <person name="Jian J."/>
            <person name="Zhang X."/>
            <person name="Luo G."/>
            <person name="Jiang Y."/>
            <person name="Liu J."/>
            <person name="Wang Z."/>
            <person name="Sha Y."/>
            <person name="Zhang B."/>
            <person name="Wu H."/>
            <person name="Tang D."/>
            <person name="Shen Q."/>
            <person name="Xue P."/>
            <person name="Zou S."/>
            <person name="Wang X."/>
            <person name="Liu X."/>
            <person name="Wang F."/>
            <person name="Yang Y."/>
            <person name="An X."/>
            <person name="Dong Z."/>
            <person name="Zhang K."/>
            <person name="Zhang X."/>
            <person name="Luo M.C."/>
            <person name="Dvorak J."/>
            <person name="Tong Y."/>
            <person name="Wang J."/>
            <person name="Yang H."/>
            <person name="Li Z."/>
            <person name="Wang D."/>
            <person name="Zhang A."/>
            <person name="Wang J."/>
        </authorList>
    </citation>
    <scope>NUCLEOTIDE SEQUENCE</scope>
    <source>
        <strain evidence="2">cv. G1812</strain>
    </source>
</reference>
<name>A0A8R7V7H8_TRIUA</name>